<dbReference type="AlphaFoldDB" id="A0AAN8R3L7"/>
<evidence type="ECO:0000313" key="2">
    <source>
        <dbReference type="EMBL" id="KAK6323646.1"/>
    </source>
</evidence>
<dbReference type="EMBL" id="JAGTTL010000004">
    <property type="protein sequence ID" value="KAK6323646.1"/>
    <property type="molecule type" value="Genomic_DNA"/>
</dbReference>
<reference evidence="2 3" key="1">
    <citation type="submission" date="2021-04" db="EMBL/GenBank/DDBJ databases">
        <authorList>
            <person name="De Guttry C."/>
            <person name="Zahm M."/>
            <person name="Klopp C."/>
            <person name="Cabau C."/>
            <person name="Louis A."/>
            <person name="Berthelot C."/>
            <person name="Parey E."/>
            <person name="Roest Crollius H."/>
            <person name="Montfort J."/>
            <person name="Robinson-Rechavi M."/>
            <person name="Bucao C."/>
            <person name="Bouchez O."/>
            <person name="Gislard M."/>
            <person name="Lluch J."/>
            <person name="Milhes M."/>
            <person name="Lampietro C."/>
            <person name="Lopez Roques C."/>
            <person name="Donnadieu C."/>
            <person name="Braasch I."/>
            <person name="Desvignes T."/>
            <person name="Postlethwait J."/>
            <person name="Bobe J."/>
            <person name="Wedekind C."/>
            <person name="Guiguen Y."/>
        </authorList>
    </citation>
    <scope>NUCLEOTIDE SEQUENCE [LARGE SCALE GENOMIC DNA]</scope>
    <source>
        <strain evidence="2">Cs_M1</strain>
        <tissue evidence="2">Blood</tissue>
    </source>
</reference>
<protein>
    <recommendedName>
        <fullName evidence="1">Mab-21-like HhH/H2TH-like domain-containing protein</fullName>
    </recommendedName>
</protein>
<gene>
    <name evidence="2" type="ORF">J4Q44_G00059850</name>
</gene>
<dbReference type="Pfam" id="PF20266">
    <property type="entry name" value="Mab-21_C"/>
    <property type="match status" value="1"/>
</dbReference>
<organism evidence="2 3">
    <name type="scientific">Coregonus suidteri</name>
    <dbReference type="NCBI Taxonomy" id="861788"/>
    <lineage>
        <taxon>Eukaryota</taxon>
        <taxon>Metazoa</taxon>
        <taxon>Chordata</taxon>
        <taxon>Craniata</taxon>
        <taxon>Vertebrata</taxon>
        <taxon>Euteleostomi</taxon>
        <taxon>Actinopterygii</taxon>
        <taxon>Neopterygii</taxon>
        <taxon>Teleostei</taxon>
        <taxon>Protacanthopterygii</taxon>
        <taxon>Salmoniformes</taxon>
        <taxon>Salmonidae</taxon>
        <taxon>Coregoninae</taxon>
        <taxon>Coregonus</taxon>
    </lineage>
</organism>
<dbReference type="InterPro" id="IPR046906">
    <property type="entry name" value="Mab-21_HhH/H2TH-like"/>
</dbReference>
<evidence type="ECO:0000313" key="3">
    <source>
        <dbReference type="Proteomes" id="UP001356427"/>
    </source>
</evidence>
<name>A0AAN8R3L7_9TELE</name>
<dbReference type="Gene3D" id="1.10.1410.40">
    <property type="match status" value="1"/>
</dbReference>
<feature type="domain" description="Mab-21-like HhH/H2TH-like" evidence="1">
    <location>
        <begin position="40"/>
        <end position="77"/>
    </location>
</feature>
<proteinExistence type="predicted"/>
<accession>A0AAN8R3L7</accession>
<dbReference type="Proteomes" id="UP001356427">
    <property type="component" value="Unassembled WGS sequence"/>
</dbReference>
<evidence type="ECO:0000259" key="1">
    <source>
        <dbReference type="Pfam" id="PF20266"/>
    </source>
</evidence>
<sequence>MLFSLSLKCCCFVSCRELEDFLFSHRKGTNQDSWEQEDLLKKCFKLLKCLIEGLKQRYPQELNALCSYYGKTAFLHTPLHQCPGLPVGAPSAA</sequence>
<keyword evidence="3" id="KW-1185">Reference proteome</keyword>
<comment type="caution">
    <text evidence="2">The sequence shown here is derived from an EMBL/GenBank/DDBJ whole genome shotgun (WGS) entry which is preliminary data.</text>
</comment>